<dbReference type="PANTHER" id="PTHR34438:SF1">
    <property type="entry name" value="CHROMOSOME 2 OPEN READING FRAME 81"/>
    <property type="match status" value="1"/>
</dbReference>
<organism evidence="2 3">
    <name type="scientific">Scophthalmus maximus</name>
    <name type="common">Turbot</name>
    <name type="synonym">Psetta maxima</name>
    <dbReference type="NCBI Taxonomy" id="52904"/>
    <lineage>
        <taxon>Eukaryota</taxon>
        <taxon>Metazoa</taxon>
        <taxon>Chordata</taxon>
        <taxon>Craniata</taxon>
        <taxon>Vertebrata</taxon>
        <taxon>Euteleostomi</taxon>
        <taxon>Actinopterygii</taxon>
        <taxon>Neopterygii</taxon>
        <taxon>Teleostei</taxon>
        <taxon>Neoteleostei</taxon>
        <taxon>Acanthomorphata</taxon>
        <taxon>Carangaria</taxon>
        <taxon>Pleuronectiformes</taxon>
        <taxon>Pleuronectoidei</taxon>
        <taxon>Scophthalmidae</taxon>
        <taxon>Scophthalmus</taxon>
    </lineage>
</organism>
<gene>
    <name evidence="2" type="ORF">SMAX5B_010912</name>
</gene>
<keyword evidence="3" id="KW-1185">Reference proteome</keyword>
<feature type="region of interest" description="Disordered" evidence="1">
    <location>
        <begin position="352"/>
        <end position="371"/>
    </location>
</feature>
<dbReference type="AlphaFoldDB" id="A0A2U9BTP4"/>
<dbReference type="PANTHER" id="PTHR34438">
    <property type="entry name" value="SI:DKEY-97L20.6"/>
    <property type="match status" value="1"/>
</dbReference>
<reference evidence="2 3" key="1">
    <citation type="submission" date="2017-12" db="EMBL/GenBank/DDBJ databases">
        <title>Integrating genomic resources of turbot (Scophthalmus maximus) in depth evaluation of genetic and physical mapping variation across individuals.</title>
        <authorList>
            <person name="Martinez P."/>
        </authorList>
    </citation>
    <scope>NUCLEOTIDE SEQUENCE [LARGE SCALE GENOMIC DNA]</scope>
</reference>
<dbReference type="InterPro" id="IPR028042">
    <property type="entry name" value="DUF4639"/>
</dbReference>
<sequence>MAQRAAIPGRLNPAKLMNVLVQEEADETVGEIVDEQMSKVMAGCLTVDMERQLASFSASWAVSYLTRILEQQIMCPDEGEGPREASKTEDSEPLPATADAWAQGCAPASPQSCPAAAQREADIVQVPAQPEPRVNQQCNGIAQTDSSLKSSDKETSGWRPVNKKKCRVPCPRSTPKIDLKKRQQVNLPPKLIPGKLLPVLPCPAIKKDVEVEDKNRVYCLYNHMTGPLYQPKDYQPIPRLDPSRLPRHCILPQYEIVDNNYTNANPKTLSGLSKIEPKCKQRPTERATAALTPLTSSMDWPAKFLRRNEEEVALKKLSPSRRDQEGMEFSRSLRLDTMVLAKGVSIWDPRANEGIPLKLNSPSQSTKLGPIRSDTAVSLPSLVPLSAGGPPKVTAPLFQSKNSL</sequence>
<evidence type="ECO:0000256" key="1">
    <source>
        <dbReference type="SAM" id="MobiDB-lite"/>
    </source>
</evidence>
<evidence type="ECO:0000313" key="2">
    <source>
        <dbReference type="EMBL" id="AWP06916.1"/>
    </source>
</evidence>
<protein>
    <submittedName>
        <fullName evidence="2">Uncharacterized protein</fullName>
    </submittedName>
</protein>
<name>A0A2U9BTP4_SCOMX</name>
<proteinExistence type="predicted"/>
<dbReference type="Proteomes" id="UP000246464">
    <property type="component" value="Chromosome 9"/>
</dbReference>
<evidence type="ECO:0000313" key="3">
    <source>
        <dbReference type="Proteomes" id="UP000246464"/>
    </source>
</evidence>
<accession>A0A2U9BTP4</accession>
<dbReference type="Pfam" id="PF15479">
    <property type="entry name" value="DUF4639"/>
    <property type="match status" value="1"/>
</dbReference>
<feature type="region of interest" description="Disordered" evidence="1">
    <location>
        <begin position="140"/>
        <end position="164"/>
    </location>
</feature>
<feature type="compositionally biased region" description="Polar residues" evidence="1">
    <location>
        <begin position="140"/>
        <end position="149"/>
    </location>
</feature>
<dbReference type="EMBL" id="CP026251">
    <property type="protein sequence ID" value="AWP06916.1"/>
    <property type="molecule type" value="Genomic_DNA"/>
</dbReference>